<dbReference type="Pfam" id="PF13247">
    <property type="entry name" value="Fer4_11"/>
    <property type="match status" value="1"/>
</dbReference>
<evidence type="ECO:0000256" key="3">
    <source>
        <dbReference type="ARBA" id="ARBA00022475"/>
    </source>
</evidence>
<reference evidence="14" key="1">
    <citation type="journal article" date="2019" name="Int. J. Syst. Evol. Microbiol.">
        <title>The Global Catalogue of Microorganisms (GCM) 10K type strain sequencing project: providing services to taxonomists for standard genome sequencing and annotation.</title>
        <authorList>
            <consortium name="The Broad Institute Genomics Platform"/>
            <consortium name="The Broad Institute Genome Sequencing Center for Infectious Disease"/>
            <person name="Wu L."/>
            <person name="Ma J."/>
        </authorList>
    </citation>
    <scope>NUCLEOTIDE SEQUENCE [LARGE SCALE GENOMIC DNA]</scope>
    <source>
        <strain evidence="14">WYCCWR 12678</strain>
    </source>
</reference>
<evidence type="ECO:0000256" key="1">
    <source>
        <dbReference type="ARBA" id="ARBA00004651"/>
    </source>
</evidence>
<gene>
    <name evidence="13" type="ORF">ACFO8Q_18925</name>
</gene>
<evidence type="ECO:0000256" key="9">
    <source>
        <dbReference type="ARBA" id="ARBA00023014"/>
    </source>
</evidence>
<dbReference type="InterPro" id="IPR005614">
    <property type="entry name" value="NrfD-like"/>
</dbReference>
<dbReference type="Pfam" id="PF12797">
    <property type="entry name" value="Fer4_2"/>
    <property type="match status" value="1"/>
</dbReference>
<keyword evidence="5 11" id="KW-0812">Transmembrane</keyword>
<keyword evidence="3" id="KW-1003">Cell membrane</keyword>
<comment type="similarity">
    <text evidence="2">Belongs to the NrfD family.</text>
</comment>
<dbReference type="PROSITE" id="PS51379">
    <property type="entry name" value="4FE4S_FER_2"/>
    <property type="match status" value="3"/>
</dbReference>
<feature type="transmembrane region" description="Helical" evidence="11">
    <location>
        <begin position="284"/>
        <end position="302"/>
    </location>
</feature>
<feature type="transmembrane region" description="Helical" evidence="11">
    <location>
        <begin position="465"/>
        <end position="483"/>
    </location>
</feature>
<keyword evidence="4" id="KW-0004">4Fe-4S</keyword>
<dbReference type="RefSeq" id="WP_380027889.1">
    <property type="nucleotide sequence ID" value="NZ_JBHSHC010000128.1"/>
</dbReference>
<proteinExistence type="inferred from homology"/>
<name>A0ABV9Q9W2_9BACL</name>
<dbReference type="CDD" id="cd10551">
    <property type="entry name" value="PsrB"/>
    <property type="match status" value="1"/>
</dbReference>
<dbReference type="Gene3D" id="3.30.70.20">
    <property type="match status" value="2"/>
</dbReference>
<feature type="transmembrane region" description="Helical" evidence="11">
    <location>
        <begin position="323"/>
        <end position="344"/>
    </location>
</feature>
<protein>
    <submittedName>
        <fullName evidence="13">4Fe-4S dicluster domain-containing protein</fullName>
    </submittedName>
</protein>
<evidence type="ECO:0000256" key="11">
    <source>
        <dbReference type="SAM" id="Phobius"/>
    </source>
</evidence>
<keyword evidence="14" id="KW-1185">Reference proteome</keyword>
<dbReference type="InterPro" id="IPR050954">
    <property type="entry name" value="ET_IronSulfur_Cluster-Binding"/>
</dbReference>
<sequence length="517" mass="56801">MESLITLETVPEEIKWGKVIDQDKCIGCHACSTACKSEHLVPLSVNRTYVKQVEVGIFPEVNRHFQINRCNQCEDAPCVPICPVEAMYKRSDGIVDFDRDVCIGCKACIAACPYDAIYISPESNSAEKCNFCAHRIEQGLEPACVVVCPEEAIIIGNLNDPNSEVSKIVARDKTSVRKPEKGTNPKVFYKGASDYTLNPSAARYTAMHLFSEQKEKYPVLEEPFSRQAGKSAAAAIVAYDVPHKAPWDWRVSAYTWTKSISAGVFMMFAVISQAGVSFTMDWKIALTLIAGLFLGLTGAFLVGDLAHPKRFLRVLTRPQWKSWLTRGAYIILGYSIILGINFIGSLTASDTLLAAIRWPGFILATFTAIYTAFLFSQAKGRDLWQNPLLPLHLFAQAILAGAGVMLLLNLAFPLPEAAMPWVRWSLFGSLAVHLILVISEMVIPHMTADAAKAAYHMTFGHFRKFYWTGVIAGTVLPLILLYVGGLPLLGIGATLALIGLMAYEHAYVQAGQSVPLS</sequence>
<dbReference type="Gene3D" id="1.20.1630.10">
    <property type="entry name" value="Formate dehydrogenase/DMSO reductase domain"/>
    <property type="match status" value="1"/>
</dbReference>
<evidence type="ECO:0000313" key="14">
    <source>
        <dbReference type="Proteomes" id="UP001596002"/>
    </source>
</evidence>
<dbReference type="PROSITE" id="PS00198">
    <property type="entry name" value="4FE4S_FER_1"/>
    <property type="match status" value="1"/>
</dbReference>
<evidence type="ECO:0000256" key="2">
    <source>
        <dbReference type="ARBA" id="ARBA00008929"/>
    </source>
</evidence>
<dbReference type="InterPro" id="IPR017900">
    <property type="entry name" value="4Fe4S_Fe_S_CS"/>
</dbReference>
<evidence type="ECO:0000259" key="12">
    <source>
        <dbReference type="PROSITE" id="PS51379"/>
    </source>
</evidence>
<dbReference type="PANTHER" id="PTHR43177:SF3">
    <property type="entry name" value="PROTEIN NRFC HOMOLOG"/>
    <property type="match status" value="1"/>
</dbReference>
<feature type="transmembrane region" description="Helical" evidence="11">
    <location>
        <begin position="388"/>
        <end position="412"/>
    </location>
</feature>
<comment type="subcellular location">
    <subcellularLocation>
        <location evidence="1">Cell membrane</location>
        <topology evidence="1">Multi-pass membrane protein</topology>
    </subcellularLocation>
</comment>
<accession>A0ABV9Q9W2</accession>
<feature type="domain" description="4Fe-4S ferredoxin-type" evidence="12">
    <location>
        <begin position="93"/>
        <end position="122"/>
    </location>
</feature>
<feature type="domain" description="4Fe-4S ferredoxin-type" evidence="12">
    <location>
        <begin position="16"/>
        <end position="45"/>
    </location>
</feature>
<dbReference type="EMBL" id="JBHSHC010000128">
    <property type="protein sequence ID" value="MFC4769407.1"/>
    <property type="molecule type" value="Genomic_DNA"/>
</dbReference>
<keyword evidence="8" id="KW-0408">Iron</keyword>
<dbReference type="Pfam" id="PF03916">
    <property type="entry name" value="NrfD"/>
    <property type="match status" value="1"/>
</dbReference>
<evidence type="ECO:0000256" key="4">
    <source>
        <dbReference type="ARBA" id="ARBA00022485"/>
    </source>
</evidence>
<keyword evidence="7 11" id="KW-1133">Transmembrane helix</keyword>
<feature type="transmembrane region" description="Helical" evidence="11">
    <location>
        <begin position="424"/>
        <end position="444"/>
    </location>
</feature>
<evidence type="ECO:0000256" key="7">
    <source>
        <dbReference type="ARBA" id="ARBA00022989"/>
    </source>
</evidence>
<evidence type="ECO:0000256" key="6">
    <source>
        <dbReference type="ARBA" id="ARBA00022723"/>
    </source>
</evidence>
<dbReference type="SUPFAM" id="SSF54862">
    <property type="entry name" value="4Fe-4S ferredoxins"/>
    <property type="match status" value="1"/>
</dbReference>
<keyword evidence="6" id="KW-0479">Metal-binding</keyword>
<dbReference type="InterPro" id="IPR017896">
    <property type="entry name" value="4Fe4S_Fe-S-bd"/>
</dbReference>
<keyword evidence="9" id="KW-0411">Iron-sulfur</keyword>
<dbReference type="Proteomes" id="UP001596002">
    <property type="component" value="Unassembled WGS sequence"/>
</dbReference>
<feature type="domain" description="4Fe-4S ferredoxin-type" evidence="12">
    <location>
        <begin position="61"/>
        <end position="92"/>
    </location>
</feature>
<feature type="transmembrane region" description="Helical" evidence="11">
    <location>
        <begin position="260"/>
        <end position="278"/>
    </location>
</feature>
<dbReference type="PANTHER" id="PTHR43177">
    <property type="entry name" value="PROTEIN NRFC"/>
    <property type="match status" value="1"/>
</dbReference>
<evidence type="ECO:0000256" key="10">
    <source>
        <dbReference type="ARBA" id="ARBA00023136"/>
    </source>
</evidence>
<evidence type="ECO:0000256" key="5">
    <source>
        <dbReference type="ARBA" id="ARBA00022692"/>
    </source>
</evidence>
<evidence type="ECO:0000256" key="8">
    <source>
        <dbReference type="ARBA" id="ARBA00023004"/>
    </source>
</evidence>
<organism evidence="13 14">
    <name type="scientific">Effusibacillus consociatus</name>
    <dbReference type="NCBI Taxonomy" id="1117041"/>
    <lineage>
        <taxon>Bacteria</taxon>
        <taxon>Bacillati</taxon>
        <taxon>Bacillota</taxon>
        <taxon>Bacilli</taxon>
        <taxon>Bacillales</taxon>
        <taxon>Alicyclobacillaceae</taxon>
        <taxon>Effusibacillus</taxon>
    </lineage>
</organism>
<comment type="caution">
    <text evidence="13">The sequence shown here is derived from an EMBL/GenBank/DDBJ whole genome shotgun (WGS) entry which is preliminary data.</text>
</comment>
<feature type="transmembrane region" description="Helical" evidence="11">
    <location>
        <begin position="356"/>
        <end position="376"/>
    </location>
</feature>
<keyword evidence="10 11" id="KW-0472">Membrane</keyword>
<evidence type="ECO:0000313" key="13">
    <source>
        <dbReference type="EMBL" id="MFC4769407.1"/>
    </source>
</evidence>